<evidence type="ECO:0000256" key="1">
    <source>
        <dbReference type="SAM" id="MobiDB-lite"/>
    </source>
</evidence>
<accession>A0AAE6NJ01</accession>
<feature type="region of interest" description="Disordered" evidence="1">
    <location>
        <begin position="1"/>
        <end position="21"/>
    </location>
</feature>
<dbReference type="RefSeq" id="WP_085928716.1">
    <property type="nucleotide sequence ID" value="NZ_BAABSS010000024.1"/>
</dbReference>
<reference evidence="2 4" key="1">
    <citation type="submission" date="2016-09" db="EMBL/GenBank/DDBJ databases">
        <title>Streptomyces platensis DSM40041, a candidate organism with high potential of specific P450 cytochromes.</title>
        <authorList>
            <person name="Grumaz C."/>
            <person name="Vainshtein Y."/>
            <person name="Kirstahler P."/>
            <person name="Sohn K."/>
        </authorList>
    </citation>
    <scope>NUCLEOTIDE SEQUENCE [LARGE SCALE GENOMIC DNA]</scope>
    <source>
        <strain evidence="2 4">DSM 40041</strain>
    </source>
</reference>
<dbReference type="EMBL" id="MIGA01000111">
    <property type="protein sequence ID" value="OSY34870.1"/>
    <property type="molecule type" value="Genomic_DNA"/>
</dbReference>
<proteinExistence type="predicted"/>
<sequence length="118" mass="12991">MTQSNPPSPGQPDRPVPTNAEEAIEIARTQYSPVWPDGSPAPLNVSEFDIGYIVYAELPPHPKTTPTGERNRPRSPGGSCVVVTKDTGEICRVPHRPLPDSIALFRKFYRPETLQDGQ</sequence>
<dbReference type="GeneID" id="90924170"/>
<reference evidence="3 5" key="2">
    <citation type="submission" date="2017-09" db="EMBL/GenBank/DDBJ databases">
        <authorList>
            <person name="Lee N."/>
            <person name="Cho B.-K."/>
        </authorList>
    </citation>
    <scope>NUCLEOTIDE SEQUENCE [LARGE SCALE GENOMIC DNA]</scope>
    <source>
        <strain evidence="3 5">ATCC 23948</strain>
    </source>
</reference>
<evidence type="ECO:0000313" key="4">
    <source>
        <dbReference type="Proteomes" id="UP000194225"/>
    </source>
</evidence>
<evidence type="ECO:0000313" key="3">
    <source>
        <dbReference type="EMBL" id="QEV52416.1"/>
    </source>
</evidence>
<feature type="region of interest" description="Disordered" evidence="1">
    <location>
        <begin position="60"/>
        <end position="80"/>
    </location>
</feature>
<dbReference type="Proteomes" id="UP000325458">
    <property type="component" value="Chromosome"/>
</dbReference>
<protein>
    <submittedName>
        <fullName evidence="3">Uncharacterized protein</fullName>
    </submittedName>
</protein>
<name>A0AAE6NJ01_STRPT</name>
<gene>
    <name evidence="2" type="ORF">BG653_07348</name>
    <name evidence="3" type="ORF">CP981_12740</name>
</gene>
<dbReference type="AlphaFoldDB" id="A0AAE6NJ01"/>
<dbReference type="EMBL" id="CP023691">
    <property type="protein sequence ID" value="QEV52416.1"/>
    <property type="molecule type" value="Genomic_DNA"/>
</dbReference>
<evidence type="ECO:0000313" key="2">
    <source>
        <dbReference type="EMBL" id="OSY34870.1"/>
    </source>
</evidence>
<evidence type="ECO:0000313" key="5">
    <source>
        <dbReference type="Proteomes" id="UP000325458"/>
    </source>
</evidence>
<keyword evidence="4" id="KW-1185">Reference proteome</keyword>
<dbReference type="KEGG" id="spla:CP981_12740"/>
<feature type="compositionally biased region" description="Pro residues" evidence="1">
    <location>
        <begin position="1"/>
        <end position="15"/>
    </location>
</feature>
<organism evidence="3 5">
    <name type="scientific">Streptomyces platensis</name>
    <dbReference type="NCBI Taxonomy" id="58346"/>
    <lineage>
        <taxon>Bacteria</taxon>
        <taxon>Bacillati</taxon>
        <taxon>Actinomycetota</taxon>
        <taxon>Actinomycetes</taxon>
        <taxon>Kitasatosporales</taxon>
        <taxon>Streptomycetaceae</taxon>
        <taxon>Streptomyces</taxon>
    </lineage>
</organism>
<dbReference type="Proteomes" id="UP000194225">
    <property type="component" value="Unassembled WGS sequence"/>
</dbReference>